<organism evidence="1">
    <name type="scientific">Arundo donax</name>
    <name type="common">Giant reed</name>
    <name type="synonym">Donax arundinaceus</name>
    <dbReference type="NCBI Taxonomy" id="35708"/>
    <lineage>
        <taxon>Eukaryota</taxon>
        <taxon>Viridiplantae</taxon>
        <taxon>Streptophyta</taxon>
        <taxon>Embryophyta</taxon>
        <taxon>Tracheophyta</taxon>
        <taxon>Spermatophyta</taxon>
        <taxon>Magnoliopsida</taxon>
        <taxon>Liliopsida</taxon>
        <taxon>Poales</taxon>
        <taxon>Poaceae</taxon>
        <taxon>PACMAD clade</taxon>
        <taxon>Arundinoideae</taxon>
        <taxon>Arundineae</taxon>
        <taxon>Arundo</taxon>
    </lineage>
</organism>
<accession>A0A0A8YM46</accession>
<dbReference type="EMBL" id="GBRH01270276">
    <property type="protein sequence ID" value="JAD27619.1"/>
    <property type="molecule type" value="Transcribed_RNA"/>
</dbReference>
<dbReference type="AlphaFoldDB" id="A0A0A8YM46"/>
<proteinExistence type="predicted"/>
<reference evidence="1" key="1">
    <citation type="submission" date="2014-09" db="EMBL/GenBank/DDBJ databases">
        <authorList>
            <person name="Magalhaes I.L.F."/>
            <person name="Oliveira U."/>
            <person name="Santos F.R."/>
            <person name="Vidigal T.H.D.A."/>
            <person name="Brescovit A.D."/>
            <person name="Santos A.J."/>
        </authorList>
    </citation>
    <scope>NUCLEOTIDE SEQUENCE</scope>
    <source>
        <tissue evidence="1">Shoot tissue taken approximately 20 cm above the soil surface</tissue>
    </source>
</reference>
<evidence type="ECO:0000313" key="1">
    <source>
        <dbReference type="EMBL" id="JAD27619.1"/>
    </source>
</evidence>
<protein>
    <submittedName>
        <fullName evidence="1">Uncharacterized protein</fullName>
    </submittedName>
</protein>
<sequence>MLSPLRATVNNVYYLVLVSNVCLIL</sequence>
<name>A0A0A8YM46_ARUDO</name>
<reference evidence="1" key="2">
    <citation type="journal article" date="2015" name="Data Brief">
        <title>Shoot transcriptome of the giant reed, Arundo donax.</title>
        <authorList>
            <person name="Barrero R.A."/>
            <person name="Guerrero F.D."/>
            <person name="Moolhuijzen P."/>
            <person name="Goolsby J.A."/>
            <person name="Tidwell J."/>
            <person name="Bellgard S.E."/>
            <person name="Bellgard M.I."/>
        </authorList>
    </citation>
    <scope>NUCLEOTIDE SEQUENCE</scope>
    <source>
        <tissue evidence="1">Shoot tissue taken approximately 20 cm above the soil surface</tissue>
    </source>
</reference>